<evidence type="ECO:0000313" key="5">
    <source>
        <dbReference type="EMBL" id="OQN97042.1"/>
    </source>
</evidence>
<feature type="region of interest" description="Disordered" evidence="4">
    <location>
        <begin position="618"/>
        <end position="646"/>
    </location>
</feature>
<evidence type="ECO:0000256" key="4">
    <source>
        <dbReference type="SAM" id="MobiDB-lite"/>
    </source>
</evidence>
<feature type="compositionally biased region" description="Basic and acidic residues" evidence="4">
    <location>
        <begin position="621"/>
        <end position="646"/>
    </location>
</feature>
<dbReference type="PROSITE" id="PS50088">
    <property type="entry name" value="ANK_REPEAT"/>
    <property type="match status" value="4"/>
</dbReference>
<dbReference type="InterPro" id="IPR002110">
    <property type="entry name" value="Ankyrin_rpt"/>
</dbReference>
<dbReference type="EMBL" id="NAJO01000058">
    <property type="protein sequence ID" value="OQN97042.1"/>
    <property type="molecule type" value="Genomic_DNA"/>
</dbReference>
<dbReference type="InterPro" id="IPR051165">
    <property type="entry name" value="Multifunctional_ANK_Repeat"/>
</dbReference>
<accession>A0A1V8SD10</accession>
<dbReference type="SUPFAM" id="SSF48403">
    <property type="entry name" value="Ankyrin repeat"/>
    <property type="match status" value="2"/>
</dbReference>
<evidence type="ECO:0000256" key="1">
    <source>
        <dbReference type="ARBA" id="ARBA00022737"/>
    </source>
</evidence>
<sequence length="646" mass="71502">MTDLTLAVLEPGKISSHESSLPLWSVFTGPDLALPLIEASTPRDAQCEALKALLANPQTTELALEQQNVIYHEDHPRHVDARTRTVRVLPFSNLQRALNKAAVYNCPEAIRILLEFAVEECRLQAKDLVDRTLVIPVIKKGQDKIFKSLVTAYPPALSLNLGDRGLPLDFALDQDHLNIVTVLLEHGVDIRSTTKPFRRSRWSESRLFLGVDDYGTRLSELLIEQGFPIAGSGALHHAAEGGRTVAMRFLIERGARVNEFMPADGIQGNESERKLLASWTPMHAAASKRQLDAMALLRSSGAPDDILDAHSRTPQDVLNQSERTLDDLKSLPSIYASTRGIWEVLLGEDFALPLTQAALAEDVKSLQQLLADPKTIELALMEQHTIYSRDEPRADKPMPEGWSHVSAMPYTNLSRILTRAAINGHAEAVSLLLSFAKKKCKLRLSSLIDRMFVVPIVRARQTAVFDAVVTAYPETVRLNLGHWGYMLDLVVNFRNWDMVATVLEHGVDPNGLTKNRRPKGSYPSSWLCWAAGARGTRLMKVLVSKHNLPVNGSGALHRCAEFGTLDTMQFLLDHGADVDEILSEEGITSQKKALHASWTPMHFAASRGQVEARELLQNAGAKEDVKDVEDRTPGDLLISRDEEAGL</sequence>
<comment type="caution">
    <text evidence="5">The sequence shown here is derived from an EMBL/GenBank/DDBJ whole genome shotgun (WGS) entry which is preliminary data.</text>
</comment>
<dbReference type="Pfam" id="PF13637">
    <property type="entry name" value="Ank_4"/>
    <property type="match status" value="1"/>
</dbReference>
<dbReference type="OrthoDB" id="5369447at2759"/>
<organism evidence="5 6">
    <name type="scientific">Cryoendolithus antarcticus</name>
    <dbReference type="NCBI Taxonomy" id="1507870"/>
    <lineage>
        <taxon>Eukaryota</taxon>
        <taxon>Fungi</taxon>
        <taxon>Dikarya</taxon>
        <taxon>Ascomycota</taxon>
        <taxon>Pezizomycotina</taxon>
        <taxon>Dothideomycetes</taxon>
        <taxon>Dothideomycetidae</taxon>
        <taxon>Cladosporiales</taxon>
        <taxon>Cladosporiaceae</taxon>
        <taxon>Cryoendolithus</taxon>
    </lineage>
</organism>
<evidence type="ECO:0000256" key="2">
    <source>
        <dbReference type="ARBA" id="ARBA00023043"/>
    </source>
</evidence>
<dbReference type="InParanoid" id="A0A1V8SD10"/>
<proteinExistence type="predicted"/>
<feature type="repeat" description="ANK" evidence="3">
    <location>
        <begin position="163"/>
        <end position="195"/>
    </location>
</feature>
<dbReference type="STRING" id="1507870.A0A1V8SD10"/>
<feature type="repeat" description="ANK" evidence="3">
    <location>
        <begin position="551"/>
        <end position="583"/>
    </location>
</feature>
<evidence type="ECO:0000256" key="3">
    <source>
        <dbReference type="PROSITE-ProRule" id="PRU00023"/>
    </source>
</evidence>
<reference evidence="6" key="1">
    <citation type="submission" date="2017-03" db="EMBL/GenBank/DDBJ databases">
        <title>Genomes of endolithic fungi from Antarctica.</title>
        <authorList>
            <person name="Coleine C."/>
            <person name="Masonjones S."/>
            <person name="Stajich J.E."/>
        </authorList>
    </citation>
    <scope>NUCLEOTIDE SEQUENCE [LARGE SCALE GENOMIC DNA]</scope>
    <source>
        <strain evidence="6">CCFEE 5527</strain>
    </source>
</reference>
<evidence type="ECO:0000313" key="6">
    <source>
        <dbReference type="Proteomes" id="UP000192596"/>
    </source>
</evidence>
<dbReference type="Proteomes" id="UP000192596">
    <property type="component" value="Unassembled WGS sequence"/>
</dbReference>
<name>A0A1V8SD10_9PEZI</name>
<gene>
    <name evidence="5" type="ORF">B0A48_16846</name>
</gene>
<dbReference type="AlphaFoldDB" id="A0A1V8SD10"/>
<feature type="repeat" description="ANK" evidence="3">
    <location>
        <begin position="230"/>
        <end position="258"/>
    </location>
</feature>
<dbReference type="SMART" id="SM00248">
    <property type="entry name" value="ANK"/>
    <property type="match status" value="8"/>
</dbReference>
<dbReference type="InterPro" id="IPR036770">
    <property type="entry name" value="Ankyrin_rpt-contain_sf"/>
</dbReference>
<feature type="repeat" description="ANK" evidence="3">
    <location>
        <begin position="596"/>
        <end position="628"/>
    </location>
</feature>
<dbReference type="Gene3D" id="1.25.40.20">
    <property type="entry name" value="Ankyrin repeat-containing domain"/>
    <property type="match status" value="2"/>
</dbReference>
<dbReference type="PANTHER" id="PTHR24123:SF33">
    <property type="entry name" value="PROTEIN HOS4"/>
    <property type="match status" value="1"/>
</dbReference>
<keyword evidence="1" id="KW-0677">Repeat</keyword>
<keyword evidence="2 3" id="KW-0040">ANK repeat</keyword>
<dbReference type="PANTHER" id="PTHR24123">
    <property type="entry name" value="ANKYRIN REPEAT-CONTAINING"/>
    <property type="match status" value="1"/>
</dbReference>
<protein>
    <submittedName>
        <fullName evidence="5">Uncharacterized protein</fullName>
    </submittedName>
</protein>
<keyword evidence="6" id="KW-1185">Reference proteome</keyword>
<dbReference type="PROSITE" id="PS50297">
    <property type="entry name" value="ANK_REP_REGION"/>
    <property type="match status" value="3"/>
</dbReference>